<dbReference type="EMBL" id="JACHIH010000035">
    <property type="protein sequence ID" value="MBB5049396.1"/>
    <property type="molecule type" value="Genomic_DNA"/>
</dbReference>
<sequence length="38" mass="4104">MPVGAALFHAGVVLLIVALYADRDSVPRLVRGQKSRRA</sequence>
<keyword evidence="2" id="KW-1185">Reference proteome</keyword>
<proteinExistence type="predicted"/>
<comment type="caution">
    <text evidence="1">The sequence shown here is derived from an EMBL/GenBank/DDBJ whole genome shotgun (WGS) entry which is preliminary data.</text>
</comment>
<gene>
    <name evidence="1" type="ORF">HNR60_004173</name>
</gene>
<reference evidence="1 2" key="1">
    <citation type="submission" date="2020-08" db="EMBL/GenBank/DDBJ databases">
        <title>Genomic Encyclopedia of Type Strains, Phase IV (KMG-IV): sequencing the most valuable type-strain genomes for metagenomic binning, comparative biology and taxonomic classification.</title>
        <authorList>
            <person name="Goeker M."/>
        </authorList>
    </citation>
    <scope>NUCLEOTIDE SEQUENCE [LARGE SCALE GENOMIC DNA]</scope>
    <source>
        <strain evidence="1 2">DSM 12706</strain>
    </source>
</reference>
<organism evidence="1 2">
    <name type="scientific">Rhodopseudomonas rhenobacensis</name>
    <dbReference type="NCBI Taxonomy" id="87461"/>
    <lineage>
        <taxon>Bacteria</taxon>
        <taxon>Pseudomonadati</taxon>
        <taxon>Pseudomonadota</taxon>
        <taxon>Alphaproteobacteria</taxon>
        <taxon>Hyphomicrobiales</taxon>
        <taxon>Nitrobacteraceae</taxon>
        <taxon>Rhodopseudomonas</taxon>
    </lineage>
</organism>
<name>A0A7W7Z7E3_9BRAD</name>
<accession>A0A7W7Z7E3</accession>
<dbReference type="Proteomes" id="UP000542353">
    <property type="component" value="Unassembled WGS sequence"/>
</dbReference>
<evidence type="ECO:0000313" key="1">
    <source>
        <dbReference type="EMBL" id="MBB5049396.1"/>
    </source>
</evidence>
<protein>
    <submittedName>
        <fullName evidence="1">Uncharacterized protein</fullName>
    </submittedName>
</protein>
<dbReference type="AlphaFoldDB" id="A0A7W7Z7E3"/>
<evidence type="ECO:0000313" key="2">
    <source>
        <dbReference type="Proteomes" id="UP000542353"/>
    </source>
</evidence>